<comment type="caution">
    <text evidence="10">The sequence shown here is derived from an EMBL/GenBank/DDBJ whole genome shotgun (WGS) entry which is preliminary data.</text>
</comment>
<evidence type="ECO:0000259" key="9">
    <source>
        <dbReference type="Pfam" id="PF00881"/>
    </source>
</evidence>
<feature type="binding site" description="in other chain" evidence="8">
    <location>
        <begin position="11"/>
        <end position="13"/>
    </location>
    <ligand>
        <name>FMN</name>
        <dbReference type="ChEBI" id="CHEBI:58210"/>
        <note>ligand shared between dimeric partners</note>
    </ligand>
</feature>
<feature type="binding site" description="in other chain" evidence="8">
    <location>
        <begin position="136"/>
        <end position="138"/>
    </location>
    <ligand>
        <name>FMN</name>
        <dbReference type="ChEBI" id="CHEBI:58210"/>
        <note>ligand shared between dimeric partners</note>
    </ligand>
</feature>
<dbReference type="InterPro" id="IPR000415">
    <property type="entry name" value="Nitroreductase-like"/>
</dbReference>
<evidence type="ECO:0000256" key="6">
    <source>
        <dbReference type="ARBA" id="ARBA00023027"/>
    </source>
</evidence>
<dbReference type="InterPro" id="IPR026021">
    <property type="entry name" value="YdjA-like"/>
</dbReference>
<evidence type="ECO:0000256" key="8">
    <source>
        <dbReference type="PIRSR" id="PIRSR000232-1"/>
    </source>
</evidence>
<dbReference type="CDD" id="cd02135">
    <property type="entry name" value="YdjA-like"/>
    <property type="match status" value="1"/>
</dbReference>
<evidence type="ECO:0000256" key="2">
    <source>
        <dbReference type="ARBA" id="ARBA00022630"/>
    </source>
</evidence>
<dbReference type="InterPro" id="IPR029479">
    <property type="entry name" value="Nitroreductase"/>
</dbReference>
<evidence type="ECO:0000313" key="10">
    <source>
        <dbReference type="EMBL" id="PKR88291.1"/>
    </source>
</evidence>
<gene>
    <name evidence="10" type="ORF">CXZ10_15505</name>
</gene>
<keyword evidence="3 7" id="KW-0288">FMN</keyword>
<feature type="binding site" evidence="8">
    <location>
        <position position="38"/>
    </location>
    <ligand>
        <name>FMN</name>
        <dbReference type="ChEBI" id="CHEBI:58210"/>
        <note>ligand shared between dimeric partners</note>
    </ligand>
</feature>
<evidence type="ECO:0000256" key="3">
    <source>
        <dbReference type="ARBA" id="ARBA00022643"/>
    </source>
</evidence>
<dbReference type="RefSeq" id="WP_101290359.1">
    <property type="nucleotide sequence ID" value="NZ_FOUQ01000014.1"/>
</dbReference>
<keyword evidence="11" id="KW-1185">Reference proteome</keyword>
<dbReference type="SUPFAM" id="SSF55469">
    <property type="entry name" value="FMN-dependent nitroreductase-like"/>
    <property type="match status" value="1"/>
</dbReference>
<keyword evidence="4 7" id="KW-0521">NADP</keyword>
<dbReference type="OrthoDB" id="9804207at2"/>
<dbReference type="Pfam" id="PF00881">
    <property type="entry name" value="Nitroreductase"/>
    <property type="match status" value="1"/>
</dbReference>
<dbReference type="Proteomes" id="UP000233491">
    <property type="component" value="Unassembled WGS sequence"/>
</dbReference>
<evidence type="ECO:0000256" key="4">
    <source>
        <dbReference type="ARBA" id="ARBA00022857"/>
    </source>
</evidence>
<comment type="cofactor">
    <cofactor evidence="8">
        <name>FMN</name>
        <dbReference type="ChEBI" id="CHEBI:58210"/>
    </cofactor>
    <text evidence="8">Binds 1 FMN per subunit.</text>
</comment>
<dbReference type="GO" id="GO:0016491">
    <property type="term" value="F:oxidoreductase activity"/>
    <property type="evidence" value="ECO:0007669"/>
    <property type="project" value="UniProtKB-UniRule"/>
</dbReference>
<dbReference type="InterPro" id="IPR052530">
    <property type="entry name" value="NAD(P)H_nitroreductase"/>
</dbReference>
<dbReference type="AlphaFoldDB" id="A0A1I4W1G5"/>
<sequence length="189" mass="20571">MNATLDLLLTRRSVPAQMLAAPGPSADELQTLLTIASRVPDHGKLAPWRFIVFEGEARVEAGRRLAEIVVERRPEISEARLDEERRRFSMAPLVIAVVGRAAEHVKIPVVEQIYSAGAVCLNLEIAAHAMGYAACWLTDWPAYDAEARAALGLAAGETIVGFIHIGTPTITPLDRPRPALEDIVSRFGD</sequence>
<comment type="similarity">
    <text evidence="1 7">Belongs to the nitroreductase family.</text>
</comment>
<dbReference type="EMBL" id="PJNW01000013">
    <property type="protein sequence ID" value="PKR88291.1"/>
    <property type="molecule type" value="Genomic_DNA"/>
</dbReference>
<protein>
    <recommendedName>
        <fullName evidence="7">Putative NAD(P)H nitroreductase</fullName>
        <ecNumber evidence="7">1.-.-.-</ecNumber>
    </recommendedName>
</protein>
<organism evidence="10 11">
    <name type="scientific">Pleomorphomonas diazotrophica</name>
    <dbReference type="NCBI Taxonomy" id="1166257"/>
    <lineage>
        <taxon>Bacteria</taxon>
        <taxon>Pseudomonadati</taxon>
        <taxon>Pseudomonadota</taxon>
        <taxon>Alphaproteobacteria</taxon>
        <taxon>Hyphomicrobiales</taxon>
        <taxon>Pleomorphomonadaceae</taxon>
        <taxon>Pleomorphomonas</taxon>
    </lineage>
</organism>
<keyword evidence="6 7" id="KW-0520">NAD</keyword>
<feature type="domain" description="Nitroreductase" evidence="9">
    <location>
        <begin position="10"/>
        <end position="166"/>
    </location>
</feature>
<keyword evidence="2 7" id="KW-0285">Flavoprotein</keyword>
<evidence type="ECO:0000313" key="11">
    <source>
        <dbReference type="Proteomes" id="UP000233491"/>
    </source>
</evidence>
<dbReference type="EC" id="1.-.-.-" evidence="7"/>
<name>A0A1I4W1G5_9HYPH</name>
<evidence type="ECO:0000256" key="5">
    <source>
        <dbReference type="ARBA" id="ARBA00023002"/>
    </source>
</evidence>
<dbReference type="PANTHER" id="PTHR43821:SF1">
    <property type="entry name" value="NAD(P)H NITROREDUCTASE YDJA-RELATED"/>
    <property type="match status" value="1"/>
</dbReference>
<evidence type="ECO:0000256" key="7">
    <source>
        <dbReference type="PIRNR" id="PIRNR000232"/>
    </source>
</evidence>
<proteinExistence type="inferred from homology"/>
<feature type="binding site" evidence="8">
    <location>
        <position position="42"/>
    </location>
    <ligand>
        <name>FMN</name>
        <dbReference type="ChEBI" id="CHEBI:58210"/>
        <note>ligand shared between dimeric partners</note>
    </ligand>
</feature>
<accession>A0A1I4W1G5</accession>
<reference evidence="10 11" key="1">
    <citation type="submission" date="2017-12" db="EMBL/GenBank/DDBJ databases">
        <title>Anaerobic carbon monoxide metabolism by Pleomorphomonas carboxyditropha sp. nov., a new mesophilic hydrogenogenic carboxidotroph.</title>
        <authorList>
            <person name="Esquivel-Elizondo S."/>
            <person name="Krajmalnik-Brown R."/>
        </authorList>
    </citation>
    <scope>NUCLEOTIDE SEQUENCE [LARGE SCALE GENOMIC DNA]</scope>
    <source>
        <strain evidence="10 11">R5-392</strain>
    </source>
</reference>
<keyword evidence="5 7" id="KW-0560">Oxidoreductase</keyword>
<dbReference type="PANTHER" id="PTHR43821">
    <property type="entry name" value="NAD(P)H NITROREDUCTASE YDJA-RELATED"/>
    <property type="match status" value="1"/>
</dbReference>
<dbReference type="Gene3D" id="3.40.109.10">
    <property type="entry name" value="NADH Oxidase"/>
    <property type="match status" value="1"/>
</dbReference>
<dbReference type="PIRSF" id="PIRSF000232">
    <property type="entry name" value="YdjA"/>
    <property type="match status" value="1"/>
</dbReference>
<evidence type="ECO:0000256" key="1">
    <source>
        <dbReference type="ARBA" id="ARBA00007118"/>
    </source>
</evidence>